<reference evidence="2" key="2">
    <citation type="submission" date="2021-04" db="EMBL/GenBank/DDBJ databases">
        <authorList>
            <person name="Gilroy R."/>
        </authorList>
    </citation>
    <scope>NUCLEOTIDE SEQUENCE</scope>
    <source>
        <strain evidence="2">CHK196-7946</strain>
    </source>
</reference>
<dbReference type="Pfam" id="PF09820">
    <property type="entry name" value="AAA-ATPase_like"/>
    <property type="match status" value="1"/>
</dbReference>
<protein>
    <submittedName>
        <fullName evidence="2">ATP-binding protein</fullName>
    </submittedName>
</protein>
<dbReference type="EMBL" id="DWVY01000047">
    <property type="protein sequence ID" value="HJC75086.1"/>
    <property type="molecule type" value="Genomic_DNA"/>
</dbReference>
<dbReference type="Proteomes" id="UP000823902">
    <property type="component" value="Unassembled WGS sequence"/>
</dbReference>
<accession>A0A9D2TN06</accession>
<dbReference type="PANTHER" id="PTHR34825">
    <property type="entry name" value="CONSERVED PROTEIN, WITH A WEAK D-GALACTARATE DEHYDRATASE/ALTRONATE HYDROLASE DOMAIN"/>
    <property type="match status" value="1"/>
</dbReference>
<sequence length="585" mass="68103">MPKAVGIGLQDFKKIRDLDTFYIDKTKFIPEWWNSKDEVTLITRPRRFGKTLMMSTVENFFSVERADGSLFESLEVWNNPEYRTLQGTYPVIMLSFSDIKENSYQEVRNKICESIVDLYNHFDFLARGELLNEREKEYFYKVSSDMSDSEISISLRRLSGYLYKYYGKKTIILLDEYDTPMLEAYTGGYWDELVTFTRSLFNATFKNNPYLERAILTGITRISKESIFSDLNNLKVVTTTSEEYADCFGFTEEEVFSALEEYGMPDQKQEVKNWYDGFTFGSMTDIYNPWSIINFLDTGRFQTYWANTSSNHLADELIQRGSKDIKTDFENLLRGKAIETQLDEQIIYDQLAERESAVWSLFLASGYLKVVKTEFLMRTGRTIYSLSLTNREVRIMFENMIHGWFADYDSGYNDFVRALLQEDLRAMNVYMNRVALTTFSFFDTGRKPSRETEPERLLAVKATAKSLKGPNSSVCFYHGFVLGLIVELEGRYSITSNRESGFGRYDVILEPYDRKDNAYIMEFKVRDPEDEKDLSATVQSALRQIDDKKYDTVLAKKGFPADKIRKYGFAFQGKEVLIGRCAEEK</sequence>
<dbReference type="SUPFAM" id="SSF52540">
    <property type="entry name" value="P-loop containing nucleoside triphosphate hydrolases"/>
    <property type="match status" value="1"/>
</dbReference>
<keyword evidence="2" id="KW-0547">Nucleotide-binding</keyword>
<keyword evidence="2" id="KW-0067">ATP-binding</keyword>
<dbReference type="GO" id="GO:0005524">
    <property type="term" value="F:ATP binding"/>
    <property type="evidence" value="ECO:0007669"/>
    <property type="project" value="UniProtKB-KW"/>
</dbReference>
<evidence type="ECO:0000313" key="3">
    <source>
        <dbReference type="Proteomes" id="UP000823902"/>
    </source>
</evidence>
<dbReference type="InterPro" id="IPR012547">
    <property type="entry name" value="PDDEXK_9"/>
</dbReference>
<dbReference type="Pfam" id="PF08011">
    <property type="entry name" value="PDDEXK_9"/>
    <property type="match status" value="1"/>
</dbReference>
<feature type="domain" description="AAA-ATPase-like" evidence="1">
    <location>
        <begin position="7"/>
        <end position="228"/>
    </location>
</feature>
<dbReference type="AlphaFoldDB" id="A0A9D2TN06"/>
<evidence type="ECO:0000313" key="2">
    <source>
        <dbReference type="EMBL" id="HJC75086.1"/>
    </source>
</evidence>
<dbReference type="InterPro" id="IPR018631">
    <property type="entry name" value="AAA-ATPase-like_dom"/>
</dbReference>
<name>A0A9D2TN06_9FIRM</name>
<evidence type="ECO:0000259" key="1">
    <source>
        <dbReference type="Pfam" id="PF09820"/>
    </source>
</evidence>
<comment type="caution">
    <text evidence="2">The sequence shown here is derived from an EMBL/GenBank/DDBJ whole genome shotgun (WGS) entry which is preliminary data.</text>
</comment>
<organism evidence="2 3">
    <name type="scientific">Candidatus Mediterraneibacter faecavium</name>
    <dbReference type="NCBI Taxonomy" id="2838668"/>
    <lineage>
        <taxon>Bacteria</taxon>
        <taxon>Bacillati</taxon>
        <taxon>Bacillota</taxon>
        <taxon>Clostridia</taxon>
        <taxon>Lachnospirales</taxon>
        <taxon>Lachnospiraceae</taxon>
        <taxon>Mediterraneibacter</taxon>
    </lineage>
</organism>
<dbReference type="Gene3D" id="3.40.50.300">
    <property type="entry name" value="P-loop containing nucleotide triphosphate hydrolases"/>
    <property type="match status" value="1"/>
</dbReference>
<gene>
    <name evidence="2" type="ORF">H9697_09115</name>
</gene>
<dbReference type="PANTHER" id="PTHR34825:SF1">
    <property type="entry name" value="AAA-ATPASE-LIKE DOMAIN-CONTAINING PROTEIN"/>
    <property type="match status" value="1"/>
</dbReference>
<proteinExistence type="predicted"/>
<dbReference type="InterPro" id="IPR027417">
    <property type="entry name" value="P-loop_NTPase"/>
</dbReference>
<reference evidence="2" key="1">
    <citation type="journal article" date="2021" name="PeerJ">
        <title>Extensive microbial diversity within the chicken gut microbiome revealed by metagenomics and culture.</title>
        <authorList>
            <person name="Gilroy R."/>
            <person name="Ravi A."/>
            <person name="Getino M."/>
            <person name="Pursley I."/>
            <person name="Horton D.L."/>
            <person name="Alikhan N.F."/>
            <person name="Baker D."/>
            <person name="Gharbi K."/>
            <person name="Hall N."/>
            <person name="Watson M."/>
            <person name="Adriaenssens E.M."/>
            <person name="Foster-Nyarko E."/>
            <person name="Jarju S."/>
            <person name="Secka A."/>
            <person name="Antonio M."/>
            <person name="Oren A."/>
            <person name="Chaudhuri R.R."/>
            <person name="La Ragione R."/>
            <person name="Hildebrand F."/>
            <person name="Pallen M.J."/>
        </authorList>
    </citation>
    <scope>NUCLEOTIDE SEQUENCE</scope>
    <source>
        <strain evidence="2">CHK196-7946</strain>
    </source>
</reference>